<protein>
    <recommendedName>
        <fullName evidence="3">O-succinylhomoserine sulfhydrylase</fullName>
        <shortName evidence="3">OSH sulfhydrylase</shortName>
        <shortName evidence="3">OSHS sulfhydrylase</shortName>
        <ecNumber evidence="3">2.5.1.-</ecNumber>
    </recommendedName>
</protein>
<gene>
    <name evidence="3" type="primary">metZ</name>
    <name evidence="6" type="ORF">GCM10022278_12070</name>
</gene>
<dbReference type="InterPro" id="IPR054542">
    <property type="entry name" value="Cys_met_metab_PP"/>
</dbReference>
<dbReference type="NCBIfam" id="TIGR01325">
    <property type="entry name" value="O_suc_HS_sulf"/>
    <property type="match status" value="1"/>
</dbReference>
<feature type="compositionally biased region" description="Polar residues" evidence="5">
    <location>
        <begin position="33"/>
        <end position="46"/>
    </location>
</feature>
<dbReference type="Gene3D" id="3.90.1150.10">
    <property type="entry name" value="Aspartate Aminotransferase, domain 1"/>
    <property type="match status" value="1"/>
</dbReference>
<feature type="region of interest" description="Disordered" evidence="5">
    <location>
        <begin position="1"/>
        <end position="46"/>
    </location>
</feature>
<dbReference type="EC" id="2.5.1.-" evidence="3"/>
<dbReference type="PANTHER" id="PTHR11808:SF80">
    <property type="entry name" value="CYSTATHIONINE GAMMA-LYASE"/>
    <property type="match status" value="1"/>
</dbReference>
<comment type="pathway">
    <text evidence="3">Amino-acid biosynthesis; L-methionine biosynthesis via de novo pathway; L-homocysteine from O-succinyl-L-homoserine: step 1/1.</text>
</comment>
<dbReference type="PANTHER" id="PTHR11808">
    <property type="entry name" value="TRANS-SULFURATION ENZYME FAMILY MEMBER"/>
    <property type="match status" value="1"/>
</dbReference>
<dbReference type="Proteomes" id="UP001501337">
    <property type="component" value="Unassembled WGS sequence"/>
</dbReference>
<keyword evidence="7" id="KW-1185">Reference proteome</keyword>
<name>A0ABP7NVM3_9GAMM</name>
<evidence type="ECO:0000256" key="2">
    <source>
        <dbReference type="ARBA" id="ARBA00022898"/>
    </source>
</evidence>
<dbReference type="InterPro" id="IPR000277">
    <property type="entry name" value="Cys/Met-Metab_PyrdxlP-dep_enz"/>
</dbReference>
<dbReference type="HAMAP" id="MF_02056">
    <property type="entry name" value="MetZ"/>
    <property type="match status" value="1"/>
</dbReference>
<dbReference type="CDD" id="cd00614">
    <property type="entry name" value="CGS_like"/>
    <property type="match status" value="1"/>
</dbReference>
<keyword evidence="3" id="KW-0808">Transferase</keyword>
<dbReference type="PROSITE" id="PS00868">
    <property type="entry name" value="CYS_MET_METAB_PP"/>
    <property type="match status" value="1"/>
</dbReference>
<evidence type="ECO:0000313" key="6">
    <source>
        <dbReference type="EMBL" id="GAA3955065.1"/>
    </source>
</evidence>
<comment type="cofactor">
    <cofactor evidence="1 3 4">
        <name>pyridoxal 5'-phosphate</name>
        <dbReference type="ChEBI" id="CHEBI:597326"/>
    </cofactor>
</comment>
<comment type="subunit">
    <text evidence="3">Homotetramer.</text>
</comment>
<dbReference type="NCBIfam" id="NF006003">
    <property type="entry name" value="PRK08133.1"/>
    <property type="match status" value="1"/>
</dbReference>
<dbReference type="SUPFAM" id="SSF53383">
    <property type="entry name" value="PLP-dependent transferases"/>
    <property type="match status" value="1"/>
</dbReference>
<dbReference type="InterPro" id="IPR006234">
    <property type="entry name" value="O-succ-hSer_sulfhydrylase"/>
</dbReference>
<keyword evidence="3" id="KW-0028">Amino-acid biosynthesis</keyword>
<comment type="catalytic activity">
    <reaction evidence="3">
        <text>O-succinyl-L-homoserine + hydrogen sulfide = L-homocysteine + succinate</text>
        <dbReference type="Rhea" id="RHEA:27826"/>
        <dbReference type="ChEBI" id="CHEBI:29919"/>
        <dbReference type="ChEBI" id="CHEBI:30031"/>
        <dbReference type="ChEBI" id="CHEBI:57661"/>
        <dbReference type="ChEBI" id="CHEBI:58199"/>
    </reaction>
</comment>
<dbReference type="InterPro" id="IPR015421">
    <property type="entry name" value="PyrdxlP-dep_Trfase_major"/>
</dbReference>
<comment type="function">
    <text evidence="3">Catalyzes the formation of L-homocysteine from O-succinyl-L-homoserine (OSHS) and hydrogen sulfide.</text>
</comment>
<comment type="similarity">
    <text evidence="3">Belongs to the trans-sulfuration enzymes family. MetZ subfamily.</text>
</comment>
<comment type="caution">
    <text evidence="6">The sequence shown here is derived from an EMBL/GenBank/DDBJ whole genome shotgun (WGS) entry which is preliminary data.</text>
</comment>
<dbReference type="Gene3D" id="3.40.640.10">
    <property type="entry name" value="Type I PLP-dependent aspartate aminotransferase-like (Major domain)"/>
    <property type="match status" value="1"/>
</dbReference>
<dbReference type="PIRSF" id="PIRSF001434">
    <property type="entry name" value="CGS"/>
    <property type="match status" value="1"/>
</dbReference>
<accession>A0ABP7NVM3</accession>
<evidence type="ECO:0000256" key="5">
    <source>
        <dbReference type="SAM" id="MobiDB-lite"/>
    </source>
</evidence>
<dbReference type="InterPro" id="IPR015422">
    <property type="entry name" value="PyrdxlP-dep_Trfase_small"/>
</dbReference>
<keyword evidence="3" id="KW-0486">Methionine biosynthesis</keyword>
<dbReference type="EMBL" id="BAABBO010000007">
    <property type="protein sequence ID" value="GAA3955065.1"/>
    <property type="molecule type" value="Genomic_DNA"/>
</dbReference>
<evidence type="ECO:0000256" key="1">
    <source>
        <dbReference type="ARBA" id="ARBA00001933"/>
    </source>
</evidence>
<dbReference type="Pfam" id="PF01053">
    <property type="entry name" value="Cys_Met_Meta_PP"/>
    <property type="match status" value="1"/>
</dbReference>
<feature type="modified residue" description="N6-(pyridoxal phosphate)lysine" evidence="3">
    <location>
        <position position="243"/>
    </location>
</feature>
<organism evidence="6 7">
    <name type="scientific">Allohahella marinimesophila</name>
    <dbReference type="NCBI Taxonomy" id="1054972"/>
    <lineage>
        <taxon>Bacteria</taxon>
        <taxon>Pseudomonadati</taxon>
        <taxon>Pseudomonadota</taxon>
        <taxon>Gammaproteobacteria</taxon>
        <taxon>Oceanospirillales</taxon>
        <taxon>Hahellaceae</taxon>
        <taxon>Allohahella</taxon>
    </lineage>
</organism>
<proteinExistence type="inferred from homology"/>
<evidence type="ECO:0000313" key="7">
    <source>
        <dbReference type="Proteomes" id="UP001501337"/>
    </source>
</evidence>
<keyword evidence="2 3" id="KW-0663">Pyridoxal phosphate</keyword>
<dbReference type="RefSeq" id="WP_344804325.1">
    <property type="nucleotide sequence ID" value="NZ_BAABBO010000007.1"/>
</dbReference>
<evidence type="ECO:0000256" key="4">
    <source>
        <dbReference type="RuleBase" id="RU362118"/>
    </source>
</evidence>
<sequence length="427" mass="46373">MSEDNQKPEAQPSAVARGQREGHGRLGRIHQADWSTETQAIRSGQYRTEEQEHSEAIFPTSSFVFNSAAEAAAKFAGDVPGNIYSRFTNPTVRMFEERLAAMETPAGYAGGEISCIGTSSGMAAILATCMALLKQGDHIVSSRQVFGTTNVVFDKYLAKFGVTTTWVDLTDYEAWSAAIRPETKLLFLETPSNPLNEVADLDRLKAIAVAGDCLLVVDNCFCTPVLQQPLAFGADLIIHSATKYLDGQGRGIGGAVVGREDLVNEIKVFMRSGGFSMSPFNAWIFLKGLETLSIRMKAHCEQTAELARWLTEQSWVEKVYYCGLPTHPSHDIALRQQSGFGGVVSFTVAGGRDAAWRFIDGTRWISITANLGDVKTTMTHPGSTTHGRLSPEARAQAGIEDGLIRLCIGLESAEDIRKDLLSGSKAL</sequence>
<evidence type="ECO:0000256" key="3">
    <source>
        <dbReference type="HAMAP-Rule" id="MF_02056"/>
    </source>
</evidence>
<reference evidence="7" key="1">
    <citation type="journal article" date="2019" name="Int. J. Syst. Evol. Microbiol.">
        <title>The Global Catalogue of Microorganisms (GCM) 10K type strain sequencing project: providing services to taxonomists for standard genome sequencing and annotation.</title>
        <authorList>
            <consortium name="The Broad Institute Genomics Platform"/>
            <consortium name="The Broad Institute Genome Sequencing Center for Infectious Disease"/>
            <person name="Wu L."/>
            <person name="Ma J."/>
        </authorList>
    </citation>
    <scope>NUCLEOTIDE SEQUENCE [LARGE SCALE GENOMIC DNA]</scope>
    <source>
        <strain evidence="7">JCM 17555</strain>
    </source>
</reference>
<dbReference type="InterPro" id="IPR015424">
    <property type="entry name" value="PyrdxlP-dep_Trfase"/>
</dbReference>